<sequence>MKPLHKGRYVAALASSQQDLNEAFDLRARCFGVKHPDVDRFDAGCAHILVRRDNVLVCCARMIPLRGGDILHSYTAQFYDLSALSQYPDKTMELGRFCIDPALFDPNILRIVWGAITSYVDENNVKMLFGCSSFAGIRPAPYRDAFSLLKSRYLGPEQWLPNAKAAHLCAFPDASDQPINRSAALKQMPPLLRTYLVMGGWVSDHAVVDHDMNTLHVFTGVDVAAIPASRKRALRAVAG</sequence>
<accession>A0A2R8BEU2</accession>
<dbReference type="Pfam" id="PF13444">
    <property type="entry name" value="Acetyltransf_5"/>
    <property type="match status" value="1"/>
</dbReference>
<keyword evidence="2" id="KW-0444">Lipid biosynthesis</keyword>
<evidence type="ECO:0000256" key="4">
    <source>
        <dbReference type="ARBA" id="ARBA00023098"/>
    </source>
</evidence>
<comment type="pathway">
    <text evidence="1">Lipid metabolism.</text>
</comment>
<evidence type="ECO:0000256" key="7">
    <source>
        <dbReference type="ARBA" id="ARBA00039058"/>
    </source>
</evidence>
<dbReference type="InterPro" id="IPR016181">
    <property type="entry name" value="Acyl_CoA_acyltransferase"/>
</dbReference>
<dbReference type="EC" id="2.3.2.30" evidence="7"/>
<dbReference type="PANTHER" id="PTHR37323">
    <property type="entry name" value="GCN5-RELATED N-ACETYLTRANSFERASE"/>
    <property type="match status" value="1"/>
</dbReference>
<evidence type="ECO:0000313" key="12">
    <source>
        <dbReference type="Proteomes" id="UP000244880"/>
    </source>
</evidence>
<dbReference type="PANTHER" id="PTHR37323:SF1">
    <property type="entry name" value="L-ORNITHINE N(ALPHA)-ACYLTRANSFERASE"/>
    <property type="match status" value="1"/>
</dbReference>
<evidence type="ECO:0000256" key="10">
    <source>
        <dbReference type="ARBA" id="ARBA00047785"/>
    </source>
</evidence>
<keyword evidence="3" id="KW-0808">Transferase</keyword>
<keyword evidence="5" id="KW-0012">Acyltransferase</keyword>
<dbReference type="Proteomes" id="UP000244880">
    <property type="component" value="Unassembled WGS sequence"/>
</dbReference>
<evidence type="ECO:0000256" key="1">
    <source>
        <dbReference type="ARBA" id="ARBA00005189"/>
    </source>
</evidence>
<gene>
    <name evidence="11" type="ORF">ASD8599_02361</name>
</gene>
<dbReference type="InterPro" id="IPR052351">
    <property type="entry name" value="Ornithine_N-alpha-AT"/>
</dbReference>
<dbReference type="RefSeq" id="WP_108828674.1">
    <property type="nucleotide sequence ID" value="NZ_OMOR01000001.1"/>
</dbReference>
<evidence type="ECO:0000256" key="6">
    <source>
        <dbReference type="ARBA" id="ARBA00038095"/>
    </source>
</evidence>
<evidence type="ECO:0000313" key="11">
    <source>
        <dbReference type="EMBL" id="SPH21609.1"/>
    </source>
</evidence>
<name>A0A2R8BEU2_9RHOB</name>
<dbReference type="SUPFAM" id="SSF55729">
    <property type="entry name" value="Acyl-CoA N-acyltransferases (Nat)"/>
    <property type="match status" value="1"/>
</dbReference>
<comment type="similarity">
    <text evidence="6">Belongs to the acetyltransferase family. OlsB subfamily.</text>
</comment>
<organism evidence="11 12">
    <name type="scientific">Ascidiaceihabitans donghaensis</name>
    <dbReference type="NCBI Taxonomy" id="1510460"/>
    <lineage>
        <taxon>Bacteria</taxon>
        <taxon>Pseudomonadati</taxon>
        <taxon>Pseudomonadota</taxon>
        <taxon>Alphaproteobacteria</taxon>
        <taxon>Rhodobacterales</taxon>
        <taxon>Paracoccaceae</taxon>
        <taxon>Ascidiaceihabitans</taxon>
    </lineage>
</organism>
<dbReference type="EMBL" id="OMOR01000001">
    <property type="protein sequence ID" value="SPH21609.1"/>
    <property type="molecule type" value="Genomic_DNA"/>
</dbReference>
<evidence type="ECO:0000256" key="5">
    <source>
        <dbReference type="ARBA" id="ARBA00023315"/>
    </source>
</evidence>
<dbReference type="GO" id="GO:0006629">
    <property type="term" value="P:lipid metabolic process"/>
    <property type="evidence" value="ECO:0007669"/>
    <property type="project" value="UniProtKB-KW"/>
</dbReference>
<dbReference type="Gene3D" id="3.40.630.30">
    <property type="match status" value="1"/>
</dbReference>
<comment type="function">
    <text evidence="9">Catalyzes the first step in the biosynthesis of ornithine lipids, which are phosphorus-free membrane lipids. Catalyzes the 3-hydroxyacyl-acyl carrier protein-dependent acylation of ornithine to form lyso-ornithine lipid (LOL).</text>
</comment>
<reference evidence="11 12" key="1">
    <citation type="submission" date="2018-03" db="EMBL/GenBank/DDBJ databases">
        <authorList>
            <person name="Keele B.F."/>
        </authorList>
    </citation>
    <scope>NUCLEOTIDE SEQUENCE [LARGE SCALE GENOMIC DNA]</scope>
    <source>
        <strain evidence="11 12">CECT 8599</strain>
    </source>
</reference>
<evidence type="ECO:0000256" key="3">
    <source>
        <dbReference type="ARBA" id="ARBA00022679"/>
    </source>
</evidence>
<protein>
    <recommendedName>
        <fullName evidence="8">L-ornithine N(alpha)-acyltransferase</fullName>
        <ecNumber evidence="7">2.3.2.30</ecNumber>
    </recommendedName>
</protein>
<dbReference type="AlphaFoldDB" id="A0A2R8BEU2"/>
<keyword evidence="12" id="KW-1185">Reference proteome</keyword>
<evidence type="ECO:0000256" key="8">
    <source>
        <dbReference type="ARBA" id="ARBA00039866"/>
    </source>
</evidence>
<comment type="catalytic activity">
    <reaction evidence="10">
        <text>a (3R)-hydroxyacyl-[ACP] + L-ornithine = a lyso-ornithine lipid + holo-[ACP] + H(+)</text>
        <dbReference type="Rhea" id="RHEA:20633"/>
        <dbReference type="Rhea" id="RHEA-COMP:9685"/>
        <dbReference type="Rhea" id="RHEA-COMP:9945"/>
        <dbReference type="ChEBI" id="CHEBI:15378"/>
        <dbReference type="ChEBI" id="CHEBI:46911"/>
        <dbReference type="ChEBI" id="CHEBI:64479"/>
        <dbReference type="ChEBI" id="CHEBI:78827"/>
        <dbReference type="ChEBI" id="CHEBI:138482"/>
        <dbReference type="EC" id="2.3.2.30"/>
    </reaction>
    <physiologicalReaction direction="left-to-right" evidence="10">
        <dbReference type="Rhea" id="RHEA:20634"/>
    </physiologicalReaction>
</comment>
<proteinExistence type="inferred from homology"/>
<evidence type="ECO:0000256" key="2">
    <source>
        <dbReference type="ARBA" id="ARBA00022516"/>
    </source>
</evidence>
<keyword evidence="4" id="KW-0443">Lipid metabolism</keyword>
<dbReference type="OrthoDB" id="9787072at2"/>
<evidence type="ECO:0000256" key="9">
    <source>
        <dbReference type="ARBA" id="ARBA00045724"/>
    </source>
</evidence>
<dbReference type="GO" id="GO:0043810">
    <property type="term" value="F:ornithine-acyl [acyl carrier protein] N-acyltransferase activity"/>
    <property type="evidence" value="ECO:0007669"/>
    <property type="project" value="UniProtKB-EC"/>
</dbReference>